<dbReference type="PANTHER" id="PTHR37425">
    <property type="match status" value="1"/>
</dbReference>
<evidence type="ECO:0000256" key="11">
    <source>
        <dbReference type="ARBA" id="ARBA00093666"/>
    </source>
</evidence>
<keyword evidence="6" id="KW-0378">Hydrolase</keyword>
<keyword evidence="13" id="KW-1185">Reference proteome</keyword>
<dbReference type="InterPro" id="IPR009045">
    <property type="entry name" value="Zn_M74/Hedgehog-like"/>
</dbReference>
<dbReference type="GO" id="GO:0071555">
    <property type="term" value="P:cell wall organization"/>
    <property type="evidence" value="ECO:0007669"/>
    <property type="project" value="UniProtKB-KW"/>
</dbReference>
<dbReference type="AlphaFoldDB" id="A0A1I4B079"/>
<organism evidence="12 13">
    <name type="scientific">Shimia haliotis</name>
    <dbReference type="NCBI Taxonomy" id="1280847"/>
    <lineage>
        <taxon>Bacteria</taxon>
        <taxon>Pseudomonadati</taxon>
        <taxon>Pseudomonadota</taxon>
        <taxon>Alphaproteobacteria</taxon>
        <taxon>Rhodobacterales</taxon>
        <taxon>Roseobacteraceae</taxon>
    </lineage>
</organism>
<dbReference type="STRING" id="1280847.SAMN04488036_101718"/>
<evidence type="ECO:0000313" key="13">
    <source>
        <dbReference type="Proteomes" id="UP000198851"/>
    </source>
</evidence>
<evidence type="ECO:0000256" key="4">
    <source>
        <dbReference type="ARBA" id="ARBA00022723"/>
    </source>
</evidence>
<protein>
    <recommendedName>
        <fullName evidence="11">Murein endopeptidase K</fullName>
    </recommendedName>
</protein>
<keyword evidence="3" id="KW-0645">Protease</keyword>
<evidence type="ECO:0000256" key="5">
    <source>
        <dbReference type="ARBA" id="ARBA00022729"/>
    </source>
</evidence>
<accession>A0A1I4B079</accession>
<comment type="pathway">
    <text evidence="2">Cell wall biogenesis; cell wall polysaccharide biosynthesis.</text>
</comment>
<dbReference type="InterPro" id="IPR010275">
    <property type="entry name" value="MepK"/>
</dbReference>
<dbReference type="Pfam" id="PF05951">
    <property type="entry name" value="Peptidase_M15_2"/>
    <property type="match status" value="1"/>
</dbReference>
<evidence type="ECO:0000256" key="3">
    <source>
        <dbReference type="ARBA" id="ARBA00022670"/>
    </source>
</evidence>
<evidence type="ECO:0000256" key="1">
    <source>
        <dbReference type="ARBA" id="ARBA00001947"/>
    </source>
</evidence>
<evidence type="ECO:0000256" key="2">
    <source>
        <dbReference type="ARBA" id="ARBA00004776"/>
    </source>
</evidence>
<sequence>MCVINCAHLRGWEHNRVTSRWQVSDGTGAETMKKSCSTSISRRALLGAFAATTLSAAPTFSKAAGFLRGGGDIRRVRMYSGRTGEKLDTIYWVEGKYIKDAVKEVNAFMRDWRTNDVISIDTRTIDIMAAAHNLLDVSEPYMLLSGYRSPATNNMLRSRSRGVAKNSLHMKGQAADLRLASRSVNQMAKAAAACRAGGVGRYSGSNFVHMDCGPVRTWGR</sequence>
<dbReference type="GO" id="GO:0046872">
    <property type="term" value="F:metal ion binding"/>
    <property type="evidence" value="ECO:0007669"/>
    <property type="project" value="UniProtKB-KW"/>
</dbReference>
<evidence type="ECO:0000313" key="12">
    <source>
        <dbReference type="EMBL" id="SFK62238.1"/>
    </source>
</evidence>
<dbReference type="Proteomes" id="UP000198851">
    <property type="component" value="Unassembled WGS sequence"/>
</dbReference>
<dbReference type="EMBL" id="FOSZ01000001">
    <property type="protein sequence ID" value="SFK62238.1"/>
    <property type="molecule type" value="Genomic_DNA"/>
</dbReference>
<keyword evidence="5" id="KW-0732">Signal</keyword>
<proteinExistence type="inferred from homology"/>
<gene>
    <name evidence="12" type="ORF">SAMN04488036_101718</name>
</gene>
<comment type="cofactor">
    <cofactor evidence="1">
        <name>Zn(2+)</name>
        <dbReference type="ChEBI" id="CHEBI:29105"/>
    </cofactor>
</comment>
<evidence type="ECO:0000256" key="10">
    <source>
        <dbReference type="ARBA" id="ARBA00093448"/>
    </source>
</evidence>
<dbReference type="Gene3D" id="3.30.1380.10">
    <property type="match status" value="1"/>
</dbReference>
<dbReference type="SUPFAM" id="SSF55166">
    <property type="entry name" value="Hedgehog/DD-peptidase"/>
    <property type="match status" value="1"/>
</dbReference>
<dbReference type="PANTHER" id="PTHR37425:SF1">
    <property type="entry name" value="OUTER MEMBRANE PROTEIN"/>
    <property type="match status" value="1"/>
</dbReference>
<dbReference type="GO" id="GO:0006508">
    <property type="term" value="P:proteolysis"/>
    <property type="evidence" value="ECO:0007669"/>
    <property type="project" value="UniProtKB-KW"/>
</dbReference>
<comment type="similarity">
    <text evidence="10">Belongs to the peptidase M15 family.</text>
</comment>
<keyword evidence="4" id="KW-0479">Metal-binding</keyword>
<evidence type="ECO:0000256" key="9">
    <source>
        <dbReference type="ARBA" id="ARBA00023316"/>
    </source>
</evidence>
<keyword evidence="7" id="KW-0862">Zinc</keyword>
<reference evidence="13" key="1">
    <citation type="submission" date="2016-10" db="EMBL/GenBank/DDBJ databases">
        <authorList>
            <person name="Varghese N."/>
            <person name="Submissions S."/>
        </authorList>
    </citation>
    <scope>NUCLEOTIDE SEQUENCE [LARGE SCALE GENOMIC DNA]</scope>
    <source>
        <strain evidence="13">DSM 28453</strain>
    </source>
</reference>
<evidence type="ECO:0000256" key="6">
    <source>
        <dbReference type="ARBA" id="ARBA00022801"/>
    </source>
</evidence>
<keyword evidence="8" id="KW-0482">Metalloprotease</keyword>
<dbReference type="GO" id="GO:0008237">
    <property type="term" value="F:metallopeptidase activity"/>
    <property type="evidence" value="ECO:0007669"/>
    <property type="project" value="UniProtKB-KW"/>
</dbReference>
<keyword evidence="9" id="KW-0961">Cell wall biogenesis/degradation</keyword>
<evidence type="ECO:0000256" key="8">
    <source>
        <dbReference type="ARBA" id="ARBA00023049"/>
    </source>
</evidence>
<evidence type="ECO:0000256" key="7">
    <source>
        <dbReference type="ARBA" id="ARBA00022833"/>
    </source>
</evidence>
<name>A0A1I4B079_9RHOB</name>